<evidence type="ECO:0000313" key="2">
    <source>
        <dbReference type="EMBL" id="THH20649.1"/>
    </source>
</evidence>
<sequence length="128" mass="14015">MSSDQAMLSEQLQLLYELSYSDLNMPYRAAGVHSNRDIIDSDHSMDGRILDIIAISLTTGEPGDVVAATFDRHKHLGLVLAKNGPPTSSHSPGRECHSTPHCCHHRPRNQEFSRNLPLPAVALPGEHG</sequence>
<name>A0A4S4M629_9AGAM</name>
<evidence type="ECO:0000256" key="1">
    <source>
        <dbReference type="SAM" id="MobiDB-lite"/>
    </source>
</evidence>
<accession>A0A4S4M629</accession>
<organism evidence="2 3">
    <name type="scientific">Bondarzewia mesenterica</name>
    <dbReference type="NCBI Taxonomy" id="1095465"/>
    <lineage>
        <taxon>Eukaryota</taxon>
        <taxon>Fungi</taxon>
        <taxon>Dikarya</taxon>
        <taxon>Basidiomycota</taxon>
        <taxon>Agaricomycotina</taxon>
        <taxon>Agaricomycetes</taxon>
        <taxon>Russulales</taxon>
        <taxon>Bondarzewiaceae</taxon>
        <taxon>Bondarzewia</taxon>
    </lineage>
</organism>
<feature type="region of interest" description="Disordered" evidence="1">
    <location>
        <begin position="106"/>
        <end position="128"/>
    </location>
</feature>
<gene>
    <name evidence="2" type="ORF">EW146_g742</name>
</gene>
<reference evidence="2 3" key="1">
    <citation type="submission" date="2019-02" db="EMBL/GenBank/DDBJ databases">
        <title>Genome sequencing of the rare red list fungi Bondarzewia mesenterica.</title>
        <authorList>
            <person name="Buettner E."/>
            <person name="Kellner H."/>
        </authorList>
    </citation>
    <scope>NUCLEOTIDE SEQUENCE [LARGE SCALE GENOMIC DNA]</scope>
    <source>
        <strain evidence="2 3">DSM 108281</strain>
    </source>
</reference>
<dbReference type="AlphaFoldDB" id="A0A4S4M629"/>
<evidence type="ECO:0000313" key="3">
    <source>
        <dbReference type="Proteomes" id="UP000310158"/>
    </source>
</evidence>
<keyword evidence="3" id="KW-1185">Reference proteome</keyword>
<protein>
    <submittedName>
        <fullName evidence="2">Uncharacterized protein</fullName>
    </submittedName>
</protein>
<dbReference type="OrthoDB" id="3063780at2759"/>
<proteinExistence type="predicted"/>
<comment type="caution">
    <text evidence="2">The sequence shown here is derived from an EMBL/GenBank/DDBJ whole genome shotgun (WGS) entry which is preliminary data.</text>
</comment>
<dbReference type="EMBL" id="SGPL01000017">
    <property type="protein sequence ID" value="THH20649.1"/>
    <property type="molecule type" value="Genomic_DNA"/>
</dbReference>
<dbReference type="Proteomes" id="UP000310158">
    <property type="component" value="Unassembled WGS sequence"/>
</dbReference>